<gene>
    <name evidence="1" type="ORF">NCTC1659_00076</name>
</gene>
<dbReference type="RefSeq" id="WP_073508202.1">
    <property type="nucleotide sequence ID" value="NZ_MUXZ01000051.1"/>
</dbReference>
<dbReference type="AlphaFoldDB" id="A0A1V4AYM3"/>
<dbReference type="STRING" id="733.B0186_10755"/>
<evidence type="ECO:0008006" key="3">
    <source>
        <dbReference type="Google" id="ProtNLM"/>
    </source>
</evidence>
<proteinExistence type="predicted"/>
<dbReference type="Proteomes" id="UP000254329">
    <property type="component" value="Unassembled WGS sequence"/>
</dbReference>
<protein>
    <recommendedName>
        <fullName evidence="3">DNA-binding protein</fullName>
    </recommendedName>
</protein>
<keyword evidence="2" id="KW-1185">Reference proteome</keyword>
<organism evidence="1 2">
    <name type="scientific">Canicola haemoglobinophilus</name>
    <dbReference type="NCBI Taxonomy" id="733"/>
    <lineage>
        <taxon>Bacteria</taxon>
        <taxon>Pseudomonadati</taxon>
        <taxon>Pseudomonadota</taxon>
        <taxon>Gammaproteobacteria</taxon>
        <taxon>Pasteurellales</taxon>
        <taxon>Pasteurellaceae</taxon>
        <taxon>Canicola</taxon>
    </lineage>
</organism>
<evidence type="ECO:0000313" key="1">
    <source>
        <dbReference type="EMBL" id="STO58858.1"/>
    </source>
</evidence>
<sequence length="63" mass="7428">MRKMYVDAEEVSKDWGVSKPKAYKMIKELNERMLKDNPNLIVIAGKVNRKFYEENCYGQAKEV</sequence>
<evidence type="ECO:0000313" key="2">
    <source>
        <dbReference type="Proteomes" id="UP000254329"/>
    </source>
</evidence>
<dbReference type="EMBL" id="UGHF01000001">
    <property type="protein sequence ID" value="STO58858.1"/>
    <property type="molecule type" value="Genomic_DNA"/>
</dbReference>
<name>A0A1V4AYM3_9PAST</name>
<reference evidence="1 2" key="1">
    <citation type="submission" date="2018-06" db="EMBL/GenBank/DDBJ databases">
        <authorList>
            <consortium name="Pathogen Informatics"/>
            <person name="Doyle S."/>
        </authorList>
    </citation>
    <scope>NUCLEOTIDE SEQUENCE [LARGE SCALE GENOMIC DNA]</scope>
    <source>
        <strain evidence="1 2">NCTC1659</strain>
    </source>
</reference>
<accession>A0A1V4AYM3</accession>